<dbReference type="STRING" id="289078.A0A2X0KUF2"/>
<dbReference type="Gene3D" id="3.10.129.10">
    <property type="entry name" value="Hotdog Thioesterase"/>
    <property type="match status" value="1"/>
</dbReference>
<feature type="compositionally biased region" description="Polar residues" evidence="3">
    <location>
        <begin position="1"/>
        <end position="11"/>
    </location>
</feature>
<feature type="region of interest" description="Disordered" evidence="3">
    <location>
        <begin position="1"/>
        <end position="23"/>
    </location>
</feature>
<dbReference type="OrthoDB" id="2420454at2759"/>
<keyword evidence="5" id="KW-1185">Reference proteome</keyword>
<dbReference type="InterPro" id="IPR050563">
    <property type="entry name" value="4-hydroxybenzoyl-CoA_TE"/>
</dbReference>
<reference evidence="5" key="1">
    <citation type="submission" date="2016-10" db="EMBL/GenBank/DDBJ databases">
        <authorList>
            <person name="Jeantristanb JTB J.-T."/>
            <person name="Ricardo R."/>
        </authorList>
    </citation>
    <scope>NUCLEOTIDE SEQUENCE [LARGE SCALE GENOMIC DNA]</scope>
</reference>
<name>A0A2X0KUF2_9BASI</name>
<dbReference type="AlphaFoldDB" id="A0A2X0KUF2"/>
<proteinExistence type="inferred from homology"/>
<protein>
    <submittedName>
        <fullName evidence="4">BZ3500_MvSof-1268-A1-R1_Chr4-3g07250 protein</fullName>
    </submittedName>
</protein>
<feature type="region of interest" description="Disordered" evidence="3">
    <location>
        <begin position="191"/>
        <end position="213"/>
    </location>
</feature>
<dbReference type="InterPro" id="IPR029069">
    <property type="entry name" value="HotDog_dom_sf"/>
</dbReference>
<comment type="similarity">
    <text evidence="1">Belongs to the 4-hydroxybenzoyl-CoA thioesterase family.</text>
</comment>
<dbReference type="PANTHER" id="PTHR31793:SF27">
    <property type="entry name" value="NOVEL THIOESTERASE SUPERFAMILY DOMAIN AND SAPOSIN A-TYPE DOMAIN CONTAINING PROTEIN (0610012H03RIK)"/>
    <property type="match status" value="1"/>
</dbReference>
<evidence type="ECO:0000313" key="5">
    <source>
        <dbReference type="Proteomes" id="UP000249723"/>
    </source>
</evidence>
<evidence type="ECO:0000256" key="2">
    <source>
        <dbReference type="ARBA" id="ARBA00022801"/>
    </source>
</evidence>
<gene>
    <name evidence="4" type="ORF">BZ3500_MVSOF-1268-A1-R1_CHR4-3G07250</name>
</gene>
<keyword evidence="2" id="KW-0378">Hydrolase</keyword>
<dbReference type="EMBL" id="FMWP01000093">
    <property type="protein sequence ID" value="SCZ97562.1"/>
    <property type="molecule type" value="Genomic_DNA"/>
</dbReference>
<feature type="compositionally biased region" description="Basic and acidic residues" evidence="3">
    <location>
        <begin position="200"/>
        <end position="213"/>
    </location>
</feature>
<accession>A0A2X0KUF2</accession>
<dbReference type="Proteomes" id="UP000249723">
    <property type="component" value="Unassembled WGS sequence"/>
</dbReference>
<organism evidence="4 5">
    <name type="scientific">Microbotryum saponariae</name>
    <dbReference type="NCBI Taxonomy" id="289078"/>
    <lineage>
        <taxon>Eukaryota</taxon>
        <taxon>Fungi</taxon>
        <taxon>Dikarya</taxon>
        <taxon>Basidiomycota</taxon>
        <taxon>Pucciniomycotina</taxon>
        <taxon>Microbotryomycetes</taxon>
        <taxon>Microbotryales</taxon>
        <taxon>Microbotryaceae</taxon>
        <taxon>Microbotryum</taxon>
    </lineage>
</organism>
<dbReference type="SUPFAM" id="SSF54637">
    <property type="entry name" value="Thioesterase/thiol ester dehydrase-isomerase"/>
    <property type="match status" value="1"/>
</dbReference>
<evidence type="ECO:0000256" key="3">
    <source>
        <dbReference type="SAM" id="MobiDB-lite"/>
    </source>
</evidence>
<evidence type="ECO:0000256" key="1">
    <source>
        <dbReference type="ARBA" id="ARBA00005953"/>
    </source>
</evidence>
<dbReference type="GO" id="GO:0047617">
    <property type="term" value="F:fatty acyl-CoA hydrolase activity"/>
    <property type="evidence" value="ECO:0007669"/>
    <property type="project" value="TreeGrafter"/>
</dbReference>
<dbReference type="PANTHER" id="PTHR31793">
    <property type="entry name" value="4-HYDROXYBENZOYL-COA THIOESTERASE FAMILY MEMBER"/>
    <property type="match status" value="1"/>
</dbReference>
<evidence type="ECO:0000313" key="4">
    <source>
        <dbReference type="EMBL" id="SCZ97562.1"/>
    </source>
</evidence>
<dbReference type="Pfam" id="PF13279">
    <property type="entry name" value="4HBT_2"/>
    <property type="match status" value="1"/>
</dbReference>
<sequence length="213" mass="23364">MKPTTLRSTLASGAPKPKPARAAPPSLKAYQYFLPFQTQWRDNDAYVHLNNIIYNAYGDSIVNEYLINHLGLQLPSTDANRRPTPVGLMVNSSLSFAAPLSFPSPILGALSVSSVSKSSITWQVGLFAARANPDRSSISNGTQLALLDDHSDATFPTRFDSSIQVIPGKDGQLPTAAAWGSMTHVFVNEKTRRSTPLPEQWREKLKGLQGRWE</sequence>